<evidence type="ECO:0000313" key="2">
    <source>
        <dbReference type="Proteomes" id="UP000234206"/>
    </source>
</evidence>
<keyword evidence="2" id="KW-1185">Reference proteome</keyword>
<dbReference type="Gene3D" id="6.10.250.660">
    <property type="match status" value="1"/>
</dbReference>
<dbReference type="NCBIfam" id="TIGR03544">
    <property type="entry name" value="DivI1A_domain"/>
    <property type="match status" value="1"/>
</dbReference>
<sequence>MICAMEVVVIVLLVCVVAWVAALAVGRLPAGEGALSPELPADAAVHLPDGPLHAQDVEGLRLPVALRGYRMAEVDDALRRMAEELEARDRALEAARRTPPTA</sequence>
<name>A0A2I1PDB6_9MICO</name>
<dbReference type="EMBL" id="PKIZ01000002">
    <property type="protein sequence ID" value="PKZ42625.1"/>
    <property type="molecule type" value="Genomic_DNA"/>
</dbReference>
<proteinExistence type="predicted"/>
<protein>
    <submittedName>
        <fullName evidence="1">DivIVA domain-containing protein</fullName>
    </submittedName>
</protein>
<dbReference type="OrthoDB" id="3404379at2"/>
<reference evidence="1 2" key="1">
    <citation type="submission" date="2017-12" db="EMBL/GenBank/DDBJ databases">
        <title>Phylogenetic diversity of female urinary microbiome.</title>
        <authorList>
            <person name="Thomas-White K."/>
            <person name="Wolfe A.J."/>
        </authorList>
    </citation>
    <scope>NUCLEOTIDE SEQUENCE [LARGE SCALE GENOMIC DNA]</scope>
    <source>
        <strain evidence="1 2">UMB1298</strain>
    </source>
</reference>
<dbReference type="InterPro" id="IPR019933">
    <property type="entry name" value="DivIVA_domain"/>
</dbReference>
<organism evidence="1 2">
    <name type="scientific">Kytococcus schroeteri</name>
    <dbReference type="NCBI Taxonomy" id="138300"/>
    <lineage>
        <taxon>Bacteria</taxon>
        <taxon>Bacillati</taxon>
        <taxon>Actinomycetota</taxon>
        <taxon>Actinomycetes</taxon>
        <taxon>Micrococcales</taxon>
        <taxon>Kytococcaceae</taxon>
        <taxon>Kytococcus</taxon>
    </lineage>
</organism>
<dbReference type="Proteomes" id="UP000234206">
    <property type="component" value="Unassembled WGS sequence"/>
</dbReference>
<accession>A0A2I1PDB6</accession>
<comment type="caution">
    <text evidence="1">The sequence shown here is derived from an EMBL/GenBank/DDBJ whole genome shotgun (WGS) entry which is preliminary data.</text>
</comment>
<dbReference type="AlphaFoldDB" id="A0A2I1PDB6"/>
<gene>
    <name evidence="1" type="ORF">CYJ76_01810</name>
</gene>
<evidence type="ECO:0000313" key="1">
    <source>
        <dbReference type="EMBL" id="PKZ42625.1"/>
    </source>
</evidence>